<comment type="caution">
    <text evidence="1">The sequence shown here is derived from an EMBL/GenBank/DDBJ whole genome shotgun (WGS) entry which is preliminary data.</text>
</comment>
<evidence type="ECO:0000313" key="2">
    <source>
        <dbReference type="Proteomes" id="UP000664795"/>
    </source>
</evidence>
<dbReference type="RefSeq" id="WP_207333897.1">
    <property type="nucleotide sequence ID" value="NZ_JAFMYU010000002.1"/>
</dbReference>
<dbReference type="Proteomes" id="UP000664795">
    <property type="component" value="Unassembled WGS sequence"/>
</dbReference>
<dbReference type="AlphaFoldDB" id="A0A939G473"/>
<gene>
    <name evidence="1" type="ORF">J2I48_02930</name>
</gene>
<accession>A0A939G473</accession>
<keyword evidence="2" id="KW-1185">Reference proteome</keyword>
<dbReference type="EMBL" id="JAFMYU010000002">
    <property type="protein sequence ID" value="MBO0929927.1"/>
    <property type="molecule type" value="Genomic_DNA"/>
</dbReference>
<proteinExistence type="predicted"/>
<sequence>MTNVVLPAELNRGLFPHFYVVDETSRYQIEAFMASGQVQVVRVIPVPLKGHQILECTFTN</sequence>
<evidence type="ECO:0000313" key="1">
    <source>
        <dbReference type="EMBL" id="MBO0929927.1"/>
    </source>
</evidence>
<reference evidence="1 2" key="1">
    <citation type="submission" date="2021-03" db="EMBL/GenBank/DDBJ databases">
        <title>Fibrella sp. HMF5036 genome sequencing and assembly.</title>
        <authorList>
            <person name="Kang H."/>
            <person name="Kim H."/>
            <person name="Bae S."/>
            <person name="Joh K."/>
        </authorList>
    </citation>
    <scope>NUCLEOTIDE SEQUENCE [LARGE SCALE GENOMIC DNA]</scope>
    <source>
        <strain evidence="1 2">HMF5036</strain>
    </source>
</reference>
<protein>
    <submittedName>
        <fullName evidence="1">Uncharacterized protein</fullName>
    </submittedName>
</protein>
<organism evidence="1 2">
    <name type="scientific">Fibrella aquatilis</name>
    <dbReference type="NCBI Taxonomy" id="2817059"/>
    <lineage>
        <taxon>Bacteria</taxon>
        <taxon>Pseudomonadati</taxon>
        <taxon>Bacteroidota</taxon>
        <taxon>Cytophagia</taxon>
        <taxon>Cytophagales</taxon>
        <taxon>Spirosomataceae</taxon>
        <taxon>Fibrella</taxon>
    </lineage>
</organism>
<name>A0A939G473_9BACT</name>